<reference evidence="2 3" key="1">
    <citation type="submission" date="2019-06" db="EMBL/GenBank/DDBJ databases">
        <title>Whole genome shotgun sequence of Glutamicibacter nicotianae NBRC 14234.</title>
        <authorList>
            <person name="Hosoyama A."/>
            <person name="Uohara A."/>
            <person name="Ohji S."/>
            <person name="Ichikawa N."/>
        </authorList>
    </citation>
    <scope>NUCLEOTIDE SEQUENCE [LARGE SCALE GENOMIC DNA]</scope>
    <source>
        <strain evidence="2 3">NBRC 14234</strain>
    </source>
</reference>
<dbReference type="EMBL" id="BJNE01000027">
    <property type="protein sequence ID" value="GEC14030.1"/>
    <property type="molecule type" value="Genomic_DNA"/>
</dbReference>
<dbReference type="InterPro" id="IPR021354">
    <property type="entry name" value="DUF2975"/>
</dbReference>
<proteinExistence type="predicted"/>
<organism evidence="2 3">
    <name type="scientific">Glutamicibacter nicotianae</name>
    <name type="common">Arthrobacter nicotianae</name>
    <dbReference type="NCBI Taxonomy" id="37929"/>
    <lineage>
        <taxon>Bacteria</taxon>
        <taxon>Bacillati</taxon>
        <taxon>Actinomycetota</taxon>
        <taxon>Actinomycetes</taxon>
        <taxon>Micrococcales</taxon>
        <taxon>Micrococcaceae</taxon>
        <taxon>Glutamicibacter</taxon>
    </lineage>
</organism>
<feature type="transmembrane region" description="Helical" evidence="1">
    <location>
        <begin position="91"/>
        <end position="113"/>
    </location>
</feature>
<dbReference type="Pfam" id="PF11188">
    <property type="entry name" value="DUF2975"/>
    <property type="match status" value="1"/>
</dbReference>
<evidence type="ECO:0000313" key="3">
    <source>
        <dbReference type="Proteomes" id="UP000316242"/>
    </source>
</evidence>
<keyword evidence="3" id="KW-1185">Reference proteome</keyword>
<feature type="transmembrane region" description="Helical" evidence="1">
    <location>
        <begin position="119"/>
        <end position="139"/>
    </location>
</feature>
<gene>
    <name evidence="2" type="ORF">ANI01nite_32330</name>
</gene>
<feature type="transmembrane region" description="Helical" evidence="1">
    <location>
        <begin position="51"/>
        <end position="71"/>
    </location>
</feature>
<evidence type="ECO:0000313" key="2">
    <source>
        <dbReference type="EMBL" id="GEC14030.1"/>
    </source>
</evidence>
<dbReference type="RefSeq" id="WP_141359262.1">
    <property type="nucleotide sequence ID" value="NZ_BAAAWM010000001.1"/>
</dbReference>
<keyword evidence="1" id="KW-1133">Transmembrane helix</keyword>
<feature type="transmembrane region" description="Helical" evidence="1">
    <location>
        <begin position="7"/>
        <end position="31"/>
    </location>
</feature>
<keyword evidence="1" id="KW-0472">Membrane</keyword>
<evidence type="ECO:0008006" key="4">
    <source>
        <dbReference type="Google" id="ProtNLM"/>
    </source>
</evidence>
<name>A0ABQ0RQE9_GLUNI</name>
<dbReference type="Proteomes" id="UP000316242">
    <property type="component" value="Unassembled WGS sequence"/>
</dbReference>
<protein>
    <recommendedName>
        <fullName evidence="4">DUF2975 domain-containing protein</fullName>
    </recommendedName>
</protein>
<sequence length="159" mass="16876">MTNSAIALLRASLIAIFLGALLAQTLILPLFIAESVSIHPEVAYLATPYRWVVTAGIICLQVALACIWILLSKVQRQRIFENSSLRWVTTIICASAIATFLVLGLGFHLLAIVGAGGPGVFLMVAGTVAFGSAATWLLVVMRNLLASAIGLEAEMRAVI</sequence>
<keyword evidence="1" id="KW-0812">Transmembrane</keyword>
<comment type="caution">
    <text evidence="2">The sequence shown here is derived from an EMBL/GenBank/DDBJ whole genome shotgun (WGS) entry which is preliminary data.</text>
</comment>
<accession>A0ABQ0RQE9</accession>
<evidence type="ECO:0000256" key="1">
    <source>
        <dbReference type="SAM" id="Phobius"/>
    </source>
</evidence>